<comment type="caution">
    <text evidence="1">The sequence shown here is derived from an EMBL/GenBank/DDBJ whole genome shotgun (WGS) entry which is preliminary data.</text>
</comment>
<dbReference type="EMBL" id="LNIX01000015">
    <property type="protein sequence ID" value="OXA46603.1"/>
    <property type="molecule type" value="Genomic_DNA"/>
</dbReference>
<evidence type="ECO:0000313" key="1">
    <source>
        <dbReference type="EMBL" id="OXA46603.1"/>
    </source>
</evidence>
<gene>
    <name evidence="1" type="ORF">Fcan01_18884</name>
</gene>
<organism evidence="1 2">
    <name type="scientific">Folsomia candida</name>
    <name type="common">Springtail</name>
    <dbReference type="NCBI Taxonomy" id="158441"/>
    <lineage>
        <taxon>Eukaryota</taxon>
        <taxon>Metazoa</taxon>
        <taxon>Ecdysozoa</taxon>
        <taxon>Arthropoda</taxon>
        <taxon>Hexapoda</taxon>
        <taxon>Collembola</taxon>
        <taxon>Entomobryomorpha</taxon>
        <taxon>Isotomoidea</taxon>
        <taxon>Isotomidae</taxon>
        <taxon>Proisotominae</taxon>
        <taxon>Folsomia</taxon>
    </lineage>
</organism>
<accession>A0A226DN03</accession>
<evidence type="ECO:0008006" key="3">
    <source>
        <dbReference type="Google" id="ProtNLM"/>
    </source>
</evidence>
<sequence length="370" mass="43085">MGSAYYSMLPRGRFYHWDKNGKRLKRDIPKIQGNPDQYNFEEHYYPLRNLLIVNKILDHLDPASTLSARLICSLWNSEICRRINGPKKSVQKFKPISNNIQHLKFSTHSELVNLHKFCNFSSRKFFVASFYFKLLPKFSISILSETTFSNFLQDSVTRVKIVAYTSHVSQWFALLKKMRALKHLYIIRVPEFDRANLQDRENYKFISNYYNDKNLILENLVTIKLQSLACSEHFFSFNDSNLNTSLMSFLKCTRTVKLLQVVGWPGKVVEVLDKVKILGENLEILRISGGKKLGEEDVKELTGMEFPAMKRIELNVLDEKKGGVGDHVWGKFVEKAEIIRDDRGTIDTARNRTIFPIRHWSDKTLSSSSW</sequence>
<dbReference type="AlphaFoldDB" id="A0A226DN03"/>
<proteinExistence type="predicted"/>
<evidence type="ECO:0000313" key="2">
    <source>
        <dbReference type="Proteomes" id="UP000198287"/>
    </source>
</evidence>
<dbReference type="Proteomes" id="UP000198287">
    <property type="component" value="Unassembled WGS sequence"/>
</dbReference>
<protein>
    <recommendedName>
        <fullName evidence="3">F-box domain-containing protein</fullName>
    </recommendedName>
</protein>
<keyword evidence="2" id="KW-1185">Reference proteome</keyword>
<reference evidence="1 2" key="1">
    <citation type="submission" date="2015-12" db="EMBL/GenBank/DDBJ databases">
        <title>The genome of Folsomia candida.</title>
        <authorList>
            <person name="Faddeeva A."/>
            <person name="Derks M.F."/>
            <person name="Anvar Y."/>
            <person name="Smit S."/>
            <person name="Van Straalen N."/>
            <person name="Roelofs D."/>
        </authorList>
    </citation>
    <scope>NUCLEOTIDE SEQUENCE [LARGE SCALE GENOMIC DNA]</scope>
    <source>
        <strain evidence="1 2">VU population</strain>
        <tissue evidence="1">Whole body</tissue>
    </source>
</reference>
<name>A0A226DN03_FOLCA</name>